<dbReference type="OrthoDB" id="683024at2759"/>
<dbReference type="PANTHER" id="PTHR34223:SF51">
    <property type="entry name" value="OS06G0556300 PROTEIN"/>
    <property type="match status" value="1"/>
</dbReference>
<keyword evidence="3" id="KW-1185">Reference proteome</keyword>
<dbReference type="SUPFAM" id="SSF81383">
    <property type="entry name" value="F-box domain"/>
    <property type="match status" value="1"/>
</dbReference>
<protein>
    <recommendedName>
        <fullName evidence="1">F-box domain-containing protein</fullName>
    </recommendedName>
</protein>
<dbReference type="InterPro" id="IPR001810">
    <property type="entry name" value="F-box_dom"/>
</dbReference>
<accession>A0A5J9UTA5</accession>
<dbReference type="PANTHER" id="PTHR34223">
    <property type="entry name" value="OS11G0201299 PROTEIN"/>
    <property type="match status" value="1"/>
</dbReference>
<dbReference type="Gramene" id="TVU26290">
    <property type="protein sequence ID" value="TVU26290"/>
    <property type="gene ID" value="EJB05_28829"/>
</dbReference>
<comment type="caution">
    <text evidence="2">The sequence shown here is derived from an EMBL/GenBank/DDBJ whole genome shotgun (WGS) entry which is preliminary data.</text>
</comment>
<sequence length="399" mass="45431">MSLRRRKASKREKASMPSGEDFLGSLPDAVIQYVLSFLPSDEVVRTCVLSRRWGDLWKTIHALSITHTEDKWKNAEDMNEFVNHLLLLRDRSPLDVCEINSYPDCISDNVDKPFRYIDLWIRYALSLKAQVLRVLIYTETDHMELDAPLISQHLTVLELKMVELGKGALDFSSCPVLKALRMLNCVIRARKISFQSLRHLIATDMVFDEDSRTRISAPSLVSLQLHVFCGRAPVLQNMPLLVTASINLDAECHDSCNRWSSGDCGYDGCQGCHDNTDGSDKCVLLRGLSNATSLELLVEPDVFILKRDLNLCPTFGKLKTLLLNEWSLAGDLHSLVCLLQHSPVLEKLTFQLHEVPEHLMEMKENQNPKEQPHAYEHLKIVVVKCREVGDDRIHKFLKC</sequence>
<proteinExistence type="predicted"/>
<dbReference type="PROSITE" id="PS50181">
    <property type="entry name" value="FBOX"/>
    <property type="match status" value="1"/>
</dbReference>
<dbReference type="EMBL" id="RWGY01000013">
    <property type="protein sequence ID" value="TVU26290.1"/>
    <property type="molecule type" value="Genomic_DNA"/>
</dbReference>
<evidence type="ECO:0000259" key="1">
    <source>
        <dbReference type="PROSITE" id="PS50181"/>
    </source>
</evidence>
<dbReference type="Proteomes" id="UP000324897">
    <property type="component" value="Chromosome 2"/>
</dbReference>
<dbReference type="AlphaFoldDB" id="A0A5J9UTA5"/>
<gene>
    <name evidence="2" type="ORF">EJB05_28829</name>
</gene>
<reference evidence="2 3" key="1">
    <citation type="journal article" date="2019" name="Sci. Rep.">
        <title>A high-quality genome of Eragrostis curvula grass provides insights into Poaceae evolution and supports new strategies to enhance forage quality.</title>
        <authorList>
            <person name="Carballo J."/>
            <person name="Santos B.A.C.M."/>
            <person name="Zappacosta D."/>
            <person name="Garbus I."/>
            <person name="Selva J.P."/>
            <person name="Gallo C.A."/>
            <person name="Diaz A."/>
            <person name="Albertini E."/>
            <person name="Caccamo M."/>
            <person name="Echenique V."/>
        </authorList>
    </citation>
    <scope>NUCLEOTIDE SEQUENCE [LARGE SCALE GENOMIC DNA]</scope>
    <source>
        <strain evidence="3">cv. Victoria</strain>
        <tissue evidence="2">Leaf</tissue>
    </source>
</reference>
<dbReference type="Gene3D" id="1.20.1280.50">
    <property type="match status" value="1"/>
</dbReference>
<feature type="domain" description="F-box" evidence="1">
    <location>
        <begin position="20"/>
        <end position="75"/>
    </location>
</feature>
<evidence type="ECO:0000313" key="2">
    <source>
        <dbReference type="EMBL" id="TVU26290.1"/>
    </source>
</evidence>
<name>A0A5J9UTA5_9POAL</name>
<dbReference type="InterPro" id="IPR036047">
    <property type="entry name" value="F-box-like_dom_sf"/>
</dbReference>
<dbReference type="Pfam" id="PF00646">
    <property type="entry name" value="F-box"/>
    <property type="match status" value="1"/>
</dbReference>
<dbReference type="InterPro" id="IPR053197">
    <property type="entry name" value="F-box_SCFL_complex_component"/>
</dbReference>
<organism evidence="2 3">
    <name type="scientific">Eragrostis curvula</name>
    <name type="common">weeping love grass</name>
    <dbReference type="NCBI Taxonomy" id="38414"/>
    <lineage>
        <taxon>Eukaryota</taxon>
        <taxon>Viridiplantae</taxon>
        <taxon>Streptophyta</taxon>
        <taxon>Embryophyta</taxon>
        <taxon>Tracheophyta</taxon>
        <taxon>Spermatophyta</taxon>
        <taxon>Magnoliopsida</taxon>
        <taxon>Liliopsida</taxon>
        <taxon>Poales</taxon>
        <taxon>Poaceae</taxon>
        <taxon>PACMAD clade</taxon>
        <taxon>Chloridoideae</taxon>
        <taxon>Eragrostideae</taxon>
        <taxon>Eragrostidinae</taxon>
        <taxon>Eragrostis</taxon>
    </lineage>
</organism>
<evidence type="ECO:0000313" key="3">
    <source>
        <dbReference type="Proteomes" id="UP000324897"/>
    </source>
</evidence>